<accession>A0ABR2L2Z1</accession>
<proteinExistence type="predicted"/>
<dbReference type="Pfam" id="PF13306">
    <property type="entry name" value="LRR_5"/>
    <property type="match status" value="2"/>
</dbReference>
<dbReference type="InterPro" id="IPR032675">
    <property type="entry name" value="LRR_dom_sf"/>
</dbReference>
<name>A0ABR2L2Z1_9EUKA</name>
<evidence type="ECO:0008006" key="3">
    <source>
        <dbReference type="Google" id="ProtNLM"/>
    </source>
</evidence>
<dbReference type="EMBL" id="JAPFFF010000002">
    <property type="protein sequence ID" value="KAK8896615.1"/>
    <property type="molecule type" value="Genomic_DNA"/>
</dbReference>
<evidence type="ECO:0000313" key="1">
    <source>
        <dbReference type="EMBL" id="KAK8896615.1"/>
    </source>
</evidence>
<sequence>MIGDLAFQDSEMLRNIEISMDSNLRTIGRLAFSNTSIESILIPPKLAELKEDWCQNTSNLNNVLVSDSNPYFRANDNKYIIGKSSNEQSNFDCLIFCVRNIEKITNICSHAFEKCVNLTEVEFPDDSKLQTIGKSAFLNHQLKE</sequence>
<comment type="caution">
    <text evidence="1">The sequence shown here is derived from an EMBL/GenBank/DDBJ whole genome shotgun (WGS) entry which is preliminary data.</text>
</comment>
<reference evidence="1 2" key="1">
    <citation type="submission" date="2024-04" db="EMBL/GenBank/DDBJ databases">
        <title>Tritrichomonas musculus Genome.</title>
        <authorList>
            <person name="Alves-Ferreira E."/>
            <person name="Grigg M."/>
            <person name="Lorenzi H."/>
            <person name="Galac M."/>
        </authorList>
    </citation>
    <scope>NUCLEOTIDE SEQUENCE [LARGE SCALE GENOMIC DNA]</scope>
    <source>
        <strain evidence="1 2">EAF2021</strain>
    </source>
</reference>
<dbReference type="InterPro" id="IPR026906">
    <property type="entry name" value="LRR_5"/>
</dbReference>
<gene>
    <name evidence="1" type="ORF">M9Y10_014526</name>
</gene>
<dbReference type="Proteomes" id="UP001470230">
    <property type="component" value="Unassembled WGS sequence"/>
</dbReference>
<protein>
    <recommendedName>
        <fullName evidence="3">Leucine Rich Repeat family protein</fullName>
    </recommendedName>
</protein>
<keyword evidence="2" id="KW-1185">Reference proteome</keyword>
<dbReference type="Gene3D" id="3.80.10.10">
    <property type="entry name" value="Ribonuclease Inhibitor"/>
    <property type="match status" value="1"/>
</dbReference>
<evidence type="ECO:0000313" key="2">
    <source>
        <dbReference type="Proteomes" id="UP001470230"/>
    </source>
</evidence>
<organism evidence="1 2">
    <name type="scientific">Tritrichomonas musculus</name>
    <dbReference type="NCBI Taxonomy" id="1915356"/>
    <lineage>
        <taxon>Eukaryota</taxon>
        <taxon>Metamonada</taxon>
        <taxon>Parabasalia</taxon>
        <taxon>Tritrichomonadida</taxon>
        <taxon>Tritrichomonadidae</taxon>
        <taxon>Tritrichomonas</taxon>
    </lineage>
</organism>